<feature type="transmembrane region" description="Helical" evidence="11">
    <location>
        <begin position="248"/>
        <end position="266"/>
    </location>
</feature>
<evidence type="ECO:0000256" key="11">
    <source>
        <dbReference type="SAM" id="Phobius"/>
    </source>
</evidence>
<evidence type="ECO:0000256" key="4">
    <source>
        <dbReference type="ARBA" id="ARBA00022692"/>
    </source>
</evidence>
<proteinExistence type="inferred from homology"/>
<dbReference type="InterPro" id="IPR003675">
    <property type="entry name" value="Rce1/LyrA-like_dom"/>
</dbReference>
<organism evidence="13 14">
    <name type="scientific">Dacryopinax primogenitus (strain DJM 731)</name>
    <name type="common">Brown rot fungus</name>
    <dbReference type="NCBI Taxonomy" id="1858805"/>
    <lineage>
        <taxon>Eukaryota</taxon>
        <taxon>Fungi</taxon>
        <taxon>Dikarya</taxon>
        <taxon>Basidiomycota</taxon>
        <taxon>Agaricomycotina</taxon>
        <taxon>Dacrymycetes</taxon>
        <taxon>Dacrymycetales</taxon>
        <taxon>Dacrymycetaceae</taxon>
        <taxon>Dacryopinax</taxon>
    </lineage>
</organism>
<dbReference type="PANTHER" id="PTHR13046:SF0">
    <property type="entry name" value="CAAX PRENYL PROTEASE 2"/>
    <property type="match status" value="1"/>
</dbReference>
<gene>
    <name evidence="13" type="ORF">DACRYDRAFT_79307</name>
</gene>
<evidence type="ECO:0000256" key="3">
    <source>
        <dbReference type="ARBA" id="ARBA00022670"/>
    </source>
</evidence>
<feature type="transmembrane region" description="Helical" evidence="11">
    <location>
        <begin position="217"/>
        <end position="236"/>
    </location>
</feature>
<dbReference type="GO" id="GO:0005789">
    <property type="term" value="C:endoplasmic reticulum membrane"/>
    <property type="evidence" value="ECO:0007669"/>
    <property type="project" value="UniProtKB-SubCell"/>
</dbReference>
<evidence type="ECO:0000259" key="12">
    <source>
        <dbReference type="Pfam" id="PF02517"/>
    </source>
</evidence>
<evidence type="ECO:0000256" key="5">
    <source>
        <dbReference type="ARBA" id="ARBA00022801"/>
    </source>
</evidence>
<dbReference type="RefSeq" id="XP_040629383.1">
    <property type="nucleotide sequence ID" value="XM_040776392.1"/>
</dbReference>
<feature type="domain" description="CAAX prenyl protease 2/Lysostaphin resistance protein A-like" evidence="12">
    <location>
        <begin position="122"/>
        <end position="231"/>
    </location>
</feature>
<evidence type="ECO:0000313" key="14">
    <source>
        <dbReference type="Proteomes" id="UP000030653"/>
    </source>
</evidence>
<name>M5G180_DACPD</name>
<dbReference type="PANTHER" id="PTHR13046">
    <property type="entry name" value="PROTEASE U48 CAAX PRENYL PROTEASE RCE1"/>
    <property type="match status" value="1"/>
</dbReference>
<feature type="transmembrane region" description="Helical" evidence="11">
    <location>
        <begin position="190"/>
        <end position="211"/>
    </location>
</feature>
<protein>
    <recommendedName>
        <fullName evidence="10">intramembrane prenyl-peptidase Rce1</fullName>
        <ecNumber evidence="10">3.4.26.1</ecNumber>
    </recommendedName>
</protein>
<dbReference type="GO" id="GO:0004222">
    <property type="term" value="F:metalloendopeptidase activity"/>
    <property type="evidence" value="ECO:0007669"/>
    <property type="project" value="InterPro"/>
</dbReference>
<comment type="catalytic activity">
    <reaction evidence="9">
        <text>Hydrolyzes the peptide bond -P2-(S-farnesyl or geranylgeranyl)C-P1'-P2'-P3'-COOH where P1' and P2' are amino acids with aliphatic sidechains and P3' is any C-terminal residue.</text>
        <dbReference type="EC" id="3.4.26.1"/>
    </reaction>
</comment>
<keyword evidence="7 11" id="KW-1133">Transmembrane helix</keyword>
<evidence type="ECO:0000256" key="10">
    <source>
        <dbReference type="ARBA" id="ARBA00049729"/>
    </source>
</evidence>
<keyword evidence="8 11" id="KW-0472">Membrane</keyword>
<dbReference type="HOGENOM" id="CLU_049909_1_0_1"/>
<comment type="subcellular location">
    <subcellularLocation>
        <location evidence="1">Endoplasmic reticulum membrane</location>
        <topology evidence="1">Multi-pass membrane protein</topology>
    </subcellularLocation>
</comment>
<evidence type="ECO:0000256" key="7">
    <source>
        <dbReference type="ARBA" id="ARBA00022989"/>
    </source>
</evidence>
<dbReference type="STRING" id="1858805.M5G180"/>
<dbReference type="InterPro" id="IPR039731">
    <property type="entry name" value="Rce1"/>
</dbReference>
<comment type="similarity">
    <text evidence="2">Belongs to the peptidase U48 family.</text>
</comment>
<evidence type="ECO:0000256" key="2">
    <source>
        <dbReference type="ARBA" id="ARBA00006897"/>
    </source>
</evidence>
<evidence type="ECO:0000256" key="1">
    <source>
        <dbReference type="ARBA" id="ARBA00004477"/>
    </source>
</evidence>
<keyword evidence="14" id="KW-1185">Reference proteome</keyword>
<keyword evidence="6" id="KW-0256">Endoplasmic reticulum</keyword>
<dbReference type="Proteomes" id="UP000030653">
    <property type="component" value="Unassembled WGS sequence"/>
</dbReference>
<evidence type="ECO:0000256" key="6">
    <source>
        <dbReference type="ARBA" id="ARBA00022824"/>
    </source>
</evidence>
<feature type="transmembrane region" description="Helical" evidence="11">
    <location>
        <begin position="6"/>
        <end position="28"/>
    </location>
</feature>
<dbReference type="GO" id="GO:0071586">
    <property type="term" value="P:CAAX-box protein processing"/>
    <property type="evidence" value="ECO:0007669"/>
    <property type="project" value="InterPro"/>
</dbReference>
<accession>M5G180</accession>
<sequence>MTFPLSTTSATLLSCGFGAGYVAPLYLWRPAKVGPGKDRNHPDVIKSRLLAITFSSLIDCGIVYYIASRTIAGNISSTLSLLGFQWPTNSRSFLLTPVIYGGTLLSCALSRRFPQHESLRSWTGIRNYLVAPITEEIVFRSCCLAFAGLAGQSLGYQVWVTPLYFGIAHLHHGWETYKQGGKSRRALQRAITATLIQFTYTSLFGAFASFLTVRTQSILPALISHVFCNFMGLPSMFSEEENHPKSKYLLYTAHLAGIIGFSYLLFPWTM</sequence>
<keyword evidence="3" id="KW-0645">Protease</keyword>
<dbReference type="Pfam" id="PF02517">
    <property type="entry name" value="Rce1-like"/>
    <property type="match status" value="1"/>
</dbReference>
<keyword evidence="4 11" id="KW-0812">Transmembrane</keyword>
<dbReference type="EMBL" id="JH795862">
    <property type="protein sequence ID" value="EJU02489.1"/>
    <property type="molecule type" value="Genomic_DNA"/>
</dbReference>
<reference evidence="13 14" key="1">
    <citation type="journal article" date="2012" name="Science">
        <title>The Paleozoic origin of enzymatic lignin decomposition reconstructed from 31 fungal genomes.</title>
        <authorList>
            <person name="Floudas D."/>
            <person name="Binder M."/>
            <person name="Riley R."/>
            <person name="Barry K."/>
            <person name="Blanchette R.A."/>
            <person name="Henrissat B."/>
            <person name="Martinez A.T."/>
            <person name="Otillar R."/>
            <person name="Spatafora J.W."/>
            <person name="Yadav J.S."/>
            <person name="Aerts A."/>
            <person name="Benoit I."/>
            <person name="Boyd A."/>
            <person name="Carlson A."/>
            <person name="Copeland A."/>
            <person name="Coutinho P.M."/>
            <person name="de Vries R.P."/>
            <person name="Ferreira P."/>
            <person name="Findley K."/>
            <person name="Foster B."/>
            <person name="Gaskell J."/>
            <person name="Glotzer D."/>
            <person name="Gorecki P."/>
            <person name="Heitman J."/>
            <person name="Hesse C."/>
            <person name="Hori C."/>
            <person name="Igarashi K."/>
            <person name="Jurgens J.A."/>
            <person name="Kallen N."/>
            <person name="Kersten P."/>
            <person name="Kohler A."/>
            <person name="Kuees U."/>
            <person name="Kumar T.K.A."/>
            <person name="Kuo A."/>
            <person name="LaButti K."/>
            <person name="Larrondo L.F."/>
            <person name="Lindquist E."/>
            <person name="Ling A."/>
            <person name="Lombard V."/>
            <person name="Lucas S."/>
            <person name="Lundell T."/>
            <person name="Martin R."/>
            <person name="McLaughlin D.J."/>
            <person name="Morgenstern I."/>
            <person name="Morin E."/>
            <person name="Murat C."/>
            <person name="Nagy L.G."/>
            <person name="Nolan M."/>
            <person name="Ohm R.A."/>
            <person name="Patyshakuliyeva A."/>
            <person name="Rokas A."/>
            <person name="Ruiz-Duenas F.J."/>
            <person name="Sabat G."/>
            <person name="Salamov A."/>
            <person name="Samejima M."/>
            <person name="Schmutz J."/>
            <person name="Slot J.C."/>
            <person name="St John F."/>
            <person name="Stenlid J."/>
            <person name="Sun H."/>
            <person name="Sun S."/>
            <person name="Syed K."/>
            <person name="Tsang A."/>
            <person name="Wiebenga A."/>
            <person name="Young D."/>
            <person name="Pisabarro A."/>
            <person name="Eastwood D.C."/>
            <person name="Martin F."/>
            <person name="Cullen D."/>
            <person name="Grigoriev I.V."/>
            <person name="Hibbett D.S."/>
        </authorList>
    </citation>
    <scope>NUCLEOTIDE SEQUENCE [LARGE SCALE GENOMIC DNA]</scope>
    <source>
        <strain evidence="13 14">DJM-731 SS1</strain>
    </source>
</reference>
<evidence type="ECO:0000313" key="13">
    <source>
        <dbReference type="EMBL" id="EJU02489.1"/>
    </source>
</evidence>
<dbReference type="GeneID" id="63691454"/>
<keyword evidence="5" id="KW-0378">Hydrolase</keyword>
<feature type="transmembrane region" description="Helical" evidence="11">
    <location>
        <begin position="49"/>
        <end position="72"/>
    </location>
</feature>
<feature type="transmembrane region" description="Helical" evidence="11">
    <location>
        <begin position="92"/>
        <end position="110"/>
    </location>
</feature>
<dbReference type="EC" id="3.4.26.1" evidence="10"/>
<dbReference type="OMA" id="HSFCNWC"/>
<evidence type="ECO:0000256" key="9">
    <source>
        <dbReference type="ARBA" id="ARBA00047280"/>
    </source>
</evidence>
<evidence type="ECO:0000256" key="8">
    <source>
        <dbReference type="ARBA" id="ARBA00023136"/>
    </source>
</evidence>
<dbReference type="OrthoDB" id="271604at2759"/>
<dbReference type="AlphaFoldDB" id="M5G180"/>